<comment type="caution">
    <text evidence="15">The sequence shown here is derived from an EMBL/GenBank/DDBJ whole genome shotgun (WGS) entry which is preliminary data.</text>
</comment>
<keyword evidence="12 14" id="KW-0496">Mitochondrion</keyword>
<evidence type="ECO:0000256" key="2">
    <source>
        <dbReference type="ARBA" id="ARBA00008958"/>
    </source>
</evidence>
<evidence type="ECO:0000256" key="12">
    <source>
        <dbReference type="ARBA" id="ARBA00023128"/>
    </source>
</evidence>
<keyword evidence="11 14" id="KW-0406">Ion transport</keyword>
<evidence type="ECO:0000256" key="4">
    <source>
        <dbReference type="ARBA" id="ARBA00022448"/>
    </source>
</evidence>
<evidence type="ECO:0000256" key="5">
    <source>
        <dbReference type="ARBA" id="ARBA00022568"/>
    </source>
</evidence>
<evidence type="ECO:0000256" key="6">
    <source>
        <dbReference type="ARBA" id="ARBA00022692"/>
    </source>
</evidence>
<evidence type="ECO:0000256" key="10">
    <source>
        <dbReference type="ARBA" id="ARBA00022989"/>
    </source>
</evidence>
<comment type="function">
    <text evidence="14">Essential regulatory subunit of the mitochondrial calcium uniporter complex (uniplex), a complex that mediates calcium uptake into mitochondria.</text>
</comment>
<dbReference type="PANTHER" id="PTHR33904:SF1">
    <property type="entry name" value="ESSENTIAL MCU REGULATOR, MITOCHONDRIAL"/>
    <property type="match status" value="1"/>
</dbReference>
<keyword evidence="13" id="KW-0472">Membrane</keyword>
<dbReference type="GO" id="GO:1990246">
    <property type="term" value="C:uniplex complex"/>
    <property type="evidence" value="ECO:0007669"/>
    <property type="project" value="UniProtKB-UniRule"/>
</dbReference>
<evidence type="ECO:0000256" key="13">
    <source>
        <dbReference type="ARBA" id="ARBA00023136"/>
    </source>
</evidence>
<dbReference type="AlphaFoldDB" id="A0AAV3Y6Z9"/>
<comment type="subcellular location">
    <subcellularLocation>
        <location evidence="1 14">Mitochondrion inner membrane</location>
        <topology evidence="1 14">Single-pass membrane protein</topology>
    </subcellularLocation>
</comment>
<comment type="subunit">
    <text evidence="14">Component of the uniplex complex. Interacts (via the transmembrane region) with MCU (via the first transmembrane region); the interaction is direct.</text>
</comment>
<reference evidence="15 16" key="1">
    <citation type="journal article" date="2021" name="Elife">
        <title>Chloroplast acquisition without the gene transfer in kleptoplastic sea slugs, Plakobranchus ocellatus.</title>
        <authorList>
            <person name="Maeda T."/>
            <person name="Takahashi S."/>
            <person name="Yoshida T."/>
            <person name="Shimamura S."/>
            <person name="Takaki Y."/>
            <person name="Nagai Y."/>
            <person name="Toyoda A."/>
            <person name="Suzuki Y."/>
            <person name="Arimoto A."/>
            <person name="Ishii H."/>
            <person name="Satoh N."/>
            <person name="Nishiyama T."/>
            <person name="Hasebe M."/>
            <person name="Maruyama T."/>
            <person name="Minagawa J."/>
            <person name="Obokata J."/>
            <person name="Shigenobu S."/>
        </authorList>
    </citation>
    <scope>NUCLEOTIDE SEQUENCE [LARGE SCALE GENOMIC DNA]</scope>
</reference>
<evidence type="ECO:0000256" key="11">
    <source>
        <dbReference type="ARBA" id="ARBA00023065"/>
    </source>
</evidence>
<protein>
    <recommendedName>
        <fullName evidence="3 14">Essential MCU regulator, mitochondrial</fullName>
    </recommendedName>
    <alternativeName>
        <fullName evidence="14">Single-pass membrane protein with aspartate-rich tail 1, mitochondrial</fullName>
    </alternativeName>
</protein>
<evidence type="ECO:0000313" key="15">
    <source>
        <dbReference type="EMBL" id="GFN78192.1"/>
    </source>
</evidence>
<keyword evidence="10" id="KW-1133">Transmembrane helix</keyword>
<organism evidence="15 16">
    <name type="scientific">Plakobranchus ocellatus</name>
    <dbReference type="NCBI Taxonomy" id="259542"/>
    <lineage>
        <taxon>Eukaryota</taxon>
        <taxon>Metazoa</taxon>
        <taxon>Spiralia</taxon>
        <taxon>Lophotrochozoa</taxon>
        <taxon>Mollusca</taxon>
        <taxon>Gastropoda</taxon>
        <taxon>Heterobranchia</taxon>
        <taxon>Euthyneura</taxon>
        <taxon>Panpulmonata</taxon>
        <taxon>Sacoglossa</taxon>
        <taxon>Placobranchoidea</taxon>
        <taxon>Plakobranchidae</taxon>
        <taxon>Plakobranchus</taxon>
    </lineage>
</organism>
<dbReference type="Pfam" id="PF10161">
    <property type="entry name" value="DDDD"/>
    <property type="match status" value="1"/>
</dbReference>
<evidence type="ECO:0000256" key="1">
    <source>
        <dbReference type="ARBA" id="ARBA00004434"/>
    </source>
</evidence>
<evidence type="ECO:0000256" key="7">
    <source>
        <dbReference type="ARBA" id="ARBA00022792"/>
    </source>
</evidence>
<dbReference type="PANTHER" id="PTHR33904">
    <property type="entry name" value="ESSENTIAL MCU REGULATOR, MITOCHONDRIAL"/>
    <property type="match status" value="1"/>
</dbReference>
<dbReference type="InterPro" id="IPR018782">
    <property type="entry name" value="MCU_reg"/>
</dbReference>
<accession>A0AAV3Y6Z9</accession>
<dbReference type="GO" id="GO:0051560">
    <property type="term" value="P:mitochondrial calcium ion homeostasis"/>
    <property type="evidence" value="ECO:0007669"/>
    <property type="project" value="UniProtKB-UniRule"/>
</dbReference>
<comment type="similarity">
    <text evidence="2 14">Belongs to the SMDT1/EMRE family.</text>
</comment>
<dbReference type="GO" id="GO:0036444">
    <property type="term" value="P:calcium import into the mitochondrion"/>
    <property type="evidence" value="ECO:0007669"/>
    <property type="project" value="UniProtKB-UniRule"/>
</dbReference>
<dbReference type="Proteomes" id="UP000735302">
    <property type="component" value="Unassembled WGS sequence"/>
</dbReference>
<evidence type="ECO:0000313" key="16">
    <source>
        <dbReference type="Proteomes" id="UP000735302"/>
    </source>
</evidence>
<evidence type="ECO:0000256" key="8">
    <source>
        <dbReference type="ARBA" id="ARBA00022837"/>
    </source>
</evidence>
<keyword evidence="16" id="KW-1185">Reference proteome</keyword>
<evidence type="ECO:0000256" key="14">
    <source>
        <dbReference type="RuleBase" id="RU369077"/>
    </source>
</evidence>
<keyword evidence="7 14" id="KW-0999">Mitochondrion inner membrane</keyword>
<keyword evidence="4 14" id="KW-0813">Transport</keyword>
<sequence length="95" mass="10577">MASNFLSKISQRAPMLLLVANNTRKKCVGSLLIRKITTSETGAVLERPQQVRFGLIKVALTVTPFLLCGATISREFAAWLEEHELFVPDDDDDDD</sequence>
<keyword evidence="8 14" id="KW-0106">Calcium</keyword>
<keyword evidence="9 14" id="KW-0809">Transit peptide</keyword>
<gene>
    <name evidence="15" type="ORF">PoB_000469800</name>
</gene>
<evidence type="ECO:0000256" key="9">
    <source>
        <dbReference type="ARBA" id="ARBA00022946"/>
    </source>
</evidence>
<keyword evidence="5 14" id="KW-0109">Calcium transport</keyword>
<dbReference type="EMBL" id="BLXT01000588">
    <property type="protein sequence ID" value="GFN78192.1"/>
    <property type="molecule type" value="Genomic_DNA"/>
</dbReference>
<keyword evidence="6" id="KW-0812">Transmembrane</keyword>
<proteinExistence type="inferred from homology"/>
<evidence type="ECO:0000256" key="3">
    <source>
        <dbReference type="ARBA" id="ARBA00022180"/>
    </source>
</evidence>
<name>A0AAV3Y6Z9_9GAST</name>